<dbReference type="EMBL" id="JBHRXZ010000017">
    <property type="protein sequence ID" value="MFC3607573.1"/>
    <property type="molecule type" value="Genomic_DNA"/>
</dbReference>
<feature type="transmembrane region" description="Helical" evidence="7">
    <location>
        <begin position="114"/>
        <end position="133"/>
    </location>
</feature>
<sequence>MSAHSNTALKPATPPAAPASVLEVASPPAAPIKQTTMNSAPPRFELPAMTGRYLVRIGALLAAVLLWHLASSYGFNLLLNFENVPGPALVGETLVAQVTSSEFYVHILHSLKRIAIAYAIAVVLGITLGVMIGRSRWAEDIILPFIELLRPIPAVAWIPLAILMLPTEESSIIFITFLGALFPVVLNTMHGVEQTPPVLIRAARCLGASNRAILWHVVIPGAMPSIVAGLAIGMGVAWFSLLAGEIISGQYGIGYFTWTSYTLVQYPEIIIGMLTIGGLGTLCTLLVRKACTPLLRWQTQGARP</sequence>
<evidence type="ECO:0000313" key="9">
    <source>
        <dbReference type="EMBL" id="MFC3607573.1"/>
    </source>
</evidence>
<name>A0ABV7T3E0_9GAMM</name>
<comment type="caution">
    <text evidence="9">The sequence shown here is derived from an EMBL/GenBank/DDBJ whole genome shotgun (WGS) entry which is preliminary data.</text>
</comment>
<evidence type="ECO:0000256" key="3">
    <source>
        <dbReference type="ARBA" id="ARBA00022475"/>
    </source>
</evidence>
<feature type="transmembrane region" description="Helical" evidence="7">
    <location>
        <begin position="53"/>
        <end position="70"/>
    </location>
</feature>
<comment type="similarity">
    <text evidence="7">Belongs to the binding-protein-dependent transport system permease family.</text>
</comment>
<dbReference type="Gene3D" id="1.10.3720.10">
    <property type="entry name" value="MetI-like"/>
    <property type="match status" value="1"/>
</dbReference>
<keyword evidence="3" id="KW-1003">Cell membrane</keyword>
<keyword evidence="6 7" id="KW-0472">Membrane</keyword>
<feature type="transmembrane region" description="Helical" evidence="7">
    <location>
        <begin position="213"/>
        <end position="239"/>
    </location>
</feature>
<evidence type="ECO:0000256" key="4">
    <source>
        <dbReference type="ARBA" id="ARBA00022692"/>
    </source>
</evidence>
<evidence type="ECO:0000313" key="10">
    <source>
        <dbReference type="Proteomes" id="UP001595630"/>
    </source>
</evidence>
<dbReference type="SUPFAM" id="SSF161098">
    <property type="entry name" value="MetI-like"/>
    <property type="match status" value="1"/>
</dbReference>
<reference evidence="10" key="1">
    <citation type="journal article" date="2019" name="Int. J. Syst. Evol. Microbiol.">
        <title>The Global Catalogue of Microorganisms (GCM) 10K type strain sequencing project: providing services to taxonomists for standard genome sequencing and annotation.</title>
        <authorList>
            <consortium name="The Broad Institute Genomics Platform"/>
            <consortium name="The Broad Institute Genome Sequencing Center for Infectious Disease"/>
            <person name="Wu L."/>
            <person name="Ma J."/>
        </authorList>
    </citation>
    <scope>NUCLEOTIDE SEQUENCE [LARGE SCALE GENOMIC DNA]</scope>
    <source>
        <strain evidence="10">KCTC 42447</strain>
    </source>
</reference>
<dbReference type="CDD" id="cd06261">
    <property type="entry name" value="TM_PBP2"/>
    <property type="match status" value="1"/>
</dbReference>
<comment type="subcellular location">
    <subcellularLocation>
        <location evidence="1 7">Cell membrane</location>
        <topology evidence="1 7">Multi-pass membrane protein</topology>
    </subcellularLocation>
</comment>
<gene>
    <name evidence="9" type="ORF">ACFOMF_07275</name>
</gene>
<evidence type="ECO:0000256" key="7">
    <source>
        <dbReference type="RuleBase" id="RU363032"/>
    </source>
</evidence>
<feature type="transmembrane region" description="Helical" evidence="7">
    <location>
        <begin position="145"/>
        <end position="165"/>
    </location>
</feature>
<dbReference type="Proteomes" id="UP001595630">
    <property type="component" value="Unassembled WGS sequence"/>
</dbReference>
<organism evidence="9 10">
    <name type="scientific">Stutzerimonas tarimensis</name>
    <dbReference type="NCBI Taxonomy" id="1507735"/>
    <lineage>
        <taxon>Bacteria</taxon>
        <taxon>Pseudomonadati</taxon>
        <taxon>Pseudomonadota</taxon>
        <taxon>Gammaproteobacteria</taxon>
        <taxon>Pseudomonadales</taxon>
        <taxon>Pseudomonadaceae</taxon>
        <taxon>Stutzerimonas</taxon>
    </lineage>
</organism>
<evidence type="ECO:0000256" key="1">
    <source>
        <dbReference type="ARBA" id="ARBA00004651"/>
    </source>
</evidence>
<evidence type="ECO:0000259" key="8">
    <source>
        <dbReference type="PROSITE" id="PS50928"/>
    </source>
</evidence>
<dbReference type="RefSeq" id="WP_386362968.1">
    <property type="nucleotide sequence ID" value="NZ_JBHRXZ010000017.1"/>
</dbReference>
<evidence type="ECO:0000256" key="5">
    <source>
        <dbReference type="ARBA" id="ARBA00022989"/>
    </source>
</evidence>
<dbReference type="PANTHER" id="PTHR30151">
    <property type="entry name" value="ALKANE SULFONATE ABC TRANSPORTER-RELATED, MEMBRANE SUBUNIT"/>
    <property type="match status" value="1"/>
</dbReference>
<keyword evidence="10" id="KW-1185">Reference proteome</keyword>
<feature type="transmembrane region" description="Helical" evidence="7">
    <location>
        <begin position="269"/>
        <end position="287"/>
    </location>
</feature>
<keyword evidence="4 7" id="KW-0812">Transmembrane</keyword>
<keyword evidence="2 7" id="KW-0813">Transport</keyword>
<dbReference type="Pfam" id="PF00528">
    <property type="entry name" value="BPD_transp_1"/>
    <property type="match status" value="1"/>
</dbReference>
<dbReference type="InterPro" id="IPR000515">
    <property type="entry name" value="MetI-like"/>
</dbReference>
<accession>A0ABV7T3E0</accession>
<dbReference type="InterPro" id="IPR035906">
    <property type="entry name" value="MetI-like_sf"/>
</dbReference>
<protein>
    <submittedName>
        <fullName evidence="9">ABC transporter permease</fullName>
    </submittedName>
</protein>
<feature type="transmembrane region" description="Helical" evidence="7">
    <location>
        <begin position="171"/>
        <end position="192"/>
    </location>
</feature>
<feature type="domain" description="ABC transmembrane type-1" evidence="8">
    <location>
        <begin position="107"/>
        <end position="287"/>
    </location>
</feature>
<dbReference type="PROSITE" id="PS50928">
    <property type="entry name" value="ABC_TM1"/>
    <property type="match status" value="1"/>
</dbReference>
<evidence type="ECO:0000256" key="2">
    <source>
        <dbReference type="ARBA" id="ARBA00022448"/>
    </source>
</evidence>
<dbReference type="PANTHER" id="PTHR30151:SF0">
    <property type="entry name" value="ABC TRANSPORTER PERMEASE PROTEIN MJ0413-RELATED"/>
    <property type="match status" value="1"/>
</dbReference>
<evidence type="ECO:0000256" key="6">
    <source>
        <dbReference type="ARBA" id="ARBA00023136"/>
    </source>
</evidence>
<proteinExistence type="inferred from homology"/>
<keyword evidence="5 7" id="KW-1133">Transmembrane helix</keyword>